<evidence type="ECO:0000313" key="3">
    <source>
        <dbReference type="Proteomes" id="UP000095023"/>
    </source>
</evidence>
<accession>A0A1E4T9V6</accession>
<dbReference type="SUPFAM" id="SSF50494">
    <property type="entry name" value="Trypsin-like serine proteases"/>
    <property type="match status" value="1"/>
</dbReference>
<evidence type="ECO:0000256" key="1">
    <source>
        <dbReference type="SAM" id="MobiDB-lite"/>
    </source>
</evidence>
<dbReference type="Proteomes" id="UP000095023">
    <property type="component" value="Unassembled WGS sequence"/>
</dbReference>
<dbReference type="InterPro" id="IPR012985">
    <property type="entry name" value="Peptidase_S64_Ssy5"/>
</dbReference>
<sequence length="712" mass="77709">MSVFSVPSLTESAFTASTASTDALSRLTGASSIPSEYTTDRLTMYKAKVRKLGKPLKAALGSKPRERRSGSTPISYAQFPFTPTWPDRVDSNAKAMQYGTPGSIVEHHQQLREALTYLAGEISAEYQLYRVNHKNAISSAFVIAKFIKESLSIPAIQFLYLTPLMRSLTLDDLPELMQILKISLHLCDNVLVPDANSPIAPAPPGELGAAQNDNEMNNAKSTLMFATSNLGLKLGLVPQNRNSLPYPTNFPASSYVPLQSEDEEPSACSLAWNRVLEVVDSLVNDPRTKDMLDREGAYLAPVCRGFSPSFCIPTVVFGIPSDAKTSPHETLGLRPPENLPSYCREQIEVLTELVSTVHFMCRHDSIIEGAMSHRGSHSSGKSGKSNRSNSTHSIKIGSVLKTPFRVPSDLERPPMSVSLSVDVAETISGTFGGYIRPVSDSKDKNKDGISNVYAMSCAHVCLTESYGTKKPRIAVPSTVLINMYRETLFRESQRYTSDSRQAEVYKKAIQELDGFFPRQAATGRNTPHTTFGEVLWGERRPVNGTMIDLAVIQCNTTKEVANTLGDDIDFTEYDPNLMFDGTVVKNVASVNPSSPNYIGAGAQVFKYGSTSKYTSGRINGPRVVYWANGELKTSEFVVAAPQPLFASGGDSGAWILHSNEDTSAAPGLSVVGMLHAYDGEFREFGLFTPMEVLLDRLAEVTNTKWEVIGASS</sequence>
<evidence type="ECO:0008006" key="4">
    <source>
        <dbReference type="Google" id="ProtNLM"/>
    </source>
</evidence>
<reference evidence="3" key="1">
    <citation type="submission" date="2016-02" db="EMBL/GenBank/DDBJ databases">
        <title>Comparative genomics of biotechnologically important yeasts.</title>
        <authorList>
            <consortium name="DOE Joint Genome Institute"/>
            <person name="Riley R."/>
            <person name="Haridas S."/>
            <person name="Wolfe K.H."/>
            <person name="Lopes M.R."/>
            <person name="Hittinger C.T."/>
            <person name="Goker M."/>
            <person name="Salamov A."/>
            <person name="Wisecaver J."/>
            <person name="Long T.M."/>
            <person name="Aerts A.L."/>
            <person name="Barry K."/>
            <person name="Choi C."/>
            <person name="Clum A."/>
            <person name="Coughlan A.Y."/>
            <person name="Deshpande S."/>
            <person name="Douglass A.P."/>
            <person name="Hanson S.J."/>
            <person name="Klenk H.-P."/>
            <person name="Labutti K."/>
            <person name="Lapidus A."/>
            <person name="Lindquist E."/>
            <person name="Lipzen A."/>
            <person name="Meier-Kolthoff J.P."/>
            <person name="Ohm R.A."/>
            <person name="Otillar R.P."/>
            <person name="Pangilinan J."/>
            <person name="Peng Y."/>
            <person name="Rokas A."/>
            <person name="Rosa C.A."/>
            <person name="Scheuner C."/>
            <person name="Sibirny A.A."/>
            <person name="Slot J.C."/>
            <person name="Stielow J.B."/>
            <person name="Sun H."/>
            <person name="Kurtzman C.P."/>
            <person name="Blackwell M."/>
            <person name="Jeffries T.W."/>
            <person name="Grigoriev I.V."/>
        </authorList>
    </citation>
    <scope>NUCLEOTIDE SEQUENCE [LARGE SCALE GENOMIC DNA]</scope>
    <source>
        <strain evidence="3">NRRL Y-17796</strain>
    </source>
</reference>
<dbReference type="Pfam" id="PF08192">
    <property type="entry name" value="Peptidase_S64"/>
    <property type="match status" value="1"/>
</dbReference>
<dbReference type="EMBL" id="KV453843">
    <property type="protein sequence ID" value="ODV88565.1"/>
    <property type="molecule type" value="Genomic_DNA"/>
</dbReference>
<feature type="region of interest" description="Disordered" evidence="1">
    <location>
        <begin position="371"/>
        <end position="392"/>
    </location>
</feature>
<name>A0A1E4T9V6_9ASCO</name>
<keyword evidence="3" id="KW-1185">Reference proteome</keyword>
<dbReference type="AlphaFoldDB" id="A0A1E4T9V6"/>
<dbReference type="InterPro" id="IPR009003">
    <property type="entry name" value="Peptidase_S1_PA"/>
</dbReference>
<dbReference type="OrthoDB" id="4096087at2759"/>
<organism evidence="2 3">
    <name type="scientific">Tortispora caseinolytica NRRL Y-17796</name>
    <dbReference type="NCBI Taxonomy" id="767744"/>
    <lineage>
        <taxon>Eukaryota</taxon>
        <taxon>Fungi</taxon>
        <taxon>Dikarya</taxon>
        <taxon>Ascomycota</taxon>
        <taxon>Saccharomycotina</taxon>
        <taxon>Trigonopsidomycetes</taxon>
        <taxon>Trigonopsidales</taxon>
        <taxon>Trigonopsidaceae</taxon>
        <taxon>Tortispora</taxon>
    </lineage>
</organism>
<gene>
    <name evidence="2" type="ORF">CANCADRAFT_32126</name>
</gene>
<protein>
    <recommendedName>
        <fullName evidence="4">Peptidase S64</fullName>
    </recommendedName>
</protein>
<proteinExistence type="predicted"/>
<evidence type="ECO:0000313" key="2">
    <source>
        <dbReference type="EMBL" id="ODV88565.1"/>
    </source>
</evidence>
<feature type="compositionally biased region" description="Low complexity" evidence="1">
    <location>
        <begin position="377"/>
        <end position="390"/>
    </location>
</feature>